<dbReference type="RefSeq" id="WP_277417592.1">
    <property type="nucleotide sequence ID" value="NZ_CP119083.1"/>
</dbReference>
<gene>
    <name evidence="1" type="ORF">PX653_09215</name>
</gene>
<organism evidence="1 2">
    <name type="scientific">Pseudoduganella chitinolytica</name>
    <dbReference type="NCBI Taxonomy" id="34070"/>
    <lineage>
        <taxon>Bacteria</taxon>
        <taxon>Pseudomonadati</taxon>
        <taxon>Pseudomonadota</taxon>
        <taxon>Betaproteobacteria</taxon>
        <taxon>Burkholderiales</taxon>
        <taxon>Oxalobacteraceae</taxon>
        <taxon>Telluria group</taxon>
        <taxon>Pseudoduganella</taxon>
    </lineage>
</organism>
<evidence type="ECO:0000313" key="2">
    <source>
        <dbReference type="Proteomes" id="UP001216510"/>
    </source>
</evidence>
<sequence length="192" mass="20429">MSEHTHFEAAMRAAGCDDADLRRAGPDYACPTMAARWLGWRAALAWRDDQESDGLPIHRTNQSESAWRAVCAALDAAMPGWIGLENVGKDSAVSAIAMLARAHALREARTGLHDAIHDAMQTLPPDSTLELTLERGQGRVAWSVPGVRRQAVCSADNLAAQVHEALLAAALAYCAPDDAPGSLAKQGAVPRS</sequence>
<name>A0ABY8BG62_9BURK</name>
<dbReference type="EMBL" id="CP119083">
    <property type="protein sequence ID" value="WEF34921.1"/>
    <property type="molecule type" value="Genomic_DNA"/>
</dbReference>
<reference evidence="1 2" key="1">
    <citation type="submission" date="2023-02" db="EMBL/GenBank/DDBJ databases">
        <title>Gemone sequence of Telluria chitinolytica ACM 3522T.</title>
        <authorList>
            <person name="Frediansyah A."/>
            <person name="Miess H."/>
            <person name="Gross H."/>
        </authorList>
    </citation>
    <scope>NUCLEOTIDE SEQUENCE [LARGE SCALE GENOMIC DNA]</scope>
    <source>
        <strain evidence="1 2">ACM 3522</strain>
    </source>
</reference>
<evidence type="ECO:0000313" key="1">
    <source>
        <dbReference type="EMBL" id="WEF34921.1"/>
    </source>
</evidence>
<protein>
    <submittedName>
        <fullName evidence="1">Uncharacterized protein</fullName>
    </submittedName>
</protein>
<dbReference type="Proteomes" id="UP001216510">
    <property type="component" value="Chromosome"/>
</dbReference>
<accession>A0ABY8BG62</accession>
<keyword evidence="2" id="KW-1185">Reference proteome</keyword>
<proteinExistence type="predicted"/>